<evidence type="ECO:0000313" key="8">
    <source>
        <dbReference type="EMBL" id="MDS3860920.1"/>
    </source>
</evidence>
<dbReference type="Pfam" id="PF13378">
    <property type="entry name" value="MR_MLE_C"/>
    <property type="match status" value="1"/>
</dbReference>
<sequence>MYAYPRFFLYQEPFRQPLKTHHGTWRIREGIYVRLESESGEVGFGEIAPLPAFGSESIGTAWTFCATLPNTIIAETIAAIPDTLPACQFGLSQAWTQLTEFPHLQPETFLYCGLLPAGRDLLTVPQLAKPSYGAWKWKIAVLPHARELEIFQAWLGSLNPETPVKIRLDANGGLNLRTARAWLTLCDRLNSQFQQEQRYIAIEFLEQPLPPQDWVNLQALSNDFQTPIALDETVDSLTALENVMGLGWRGPVVIKPVLMGAWSRLNTVLPQYRSQIVLSSALEGAIGRWGILALAQELNLTRYALGLGVDPWRPVPVLNTKAELADFWKLAIQVFRHTS</sequence>
<proteinExistence type="inferred from homology"/>
<dbReference type="InterPro" id="IPR029017">
    <property type="entry name" value="Enolase-like_N"/>
</dbReference>
<keyword evidence="1 4" id="KW-0479">Metal-binding</keyword>
<comment type="pathway">
    <text evidence="4">Cofactor biosynthesis; phylloquinone biosynthesis.</text>
</comment>
<dbReference type="AlphaFoldDB" id="A0AAE4FU55"/>
<comment type="catalytic activity">
    <reaction evidence="4">
        <text>(1R,6R)-6-hydroxy-2-succinyl-cyclohexa-2,4-diene-1-carboxylate = 2-succinylbenzoate + H2O</text>
        <dbReference type="Rhea" id="RHEA:10196"/>
        <dbReference type="ChEBI" id="CHEBI:15377"/>
        <dbReference type="ChEBI" id="CHEBI:18325"/>
        <dbReference type="ChEBI" id="CHEBI:58689"/>
        <dbReference type="EC" id="4.2.1.113"/>
    </reaction>
</comment>
<comment type="cofactor">
    <cofactor evidence="4">
        <name>a divalent metal cation</name>
        <dbReference type="ChEBI" id="CHEBI:60240"/>
    </cofactor>
</comment>
<comment type="pathway">
    <text evidence="4">Quinol/quinone metabolism; 1,4-dihydroxy-2-naphthoate biosynthesis; 1,4-dihydroxy-2-naphthoate from chorismate: step 4/7.</text>
</comment>
<accession>A0AAE4FU55</accession>
<dbReference type="SUPFAM" id="SSF51604">
    <property type="entry name" value="Enolase C-terminal domain-like"/>
    <property type="match status" value="1"/>
</dbReference>
<dbReference type="NCBIfam" id="NF002739">
    <property type="entry name" value="PRK02714.1"/>
    <property type="match status" value="1"/>
</dbReference>
<dbReference type="GO" id="GO:0043748">
    <property type="term" value="F:O-succinylbenzoate synthase activity"/>
    <property type="evidence" value="ECO:0007669"/>
    <property type="project" value="UniProtKB-EC"/>
</dbReference>
<dbReference type="Pfam" id="PF21508">
    <property type="entry name" value="MenC_N"/>
    <property type="match status" value="1"/>
</dbReference>
<dbReference type="PANTHER" id="PTHR48073">
    <property type="entry name" value="O-SUCCINYLBENZOATE SYNTHASE-RELATED"/>
    <property type="match status" value="1"/>
</dbReference>
<dbReference type="HAMAP" id="MF_00470">
    <property type="entry name" value="MenC_1"/>
    <property type="match status" value="1"/>
</dbReference>
<feature type="binding site" evidence="4">
    <location>
        <position position="169"/>
    </location>
    <ligand>
        <name>Mg(2+)</name>
        <dbReference type="ChEBI" id="CHEBI:18420"/>
    </ligand>
</feature>
<comment type="similarity">
    <text evidence="4">Belongs to the mandelate racemase/muconate lactonizing enzyme family. MenC type 1 subfamily.</text>
</comment>
<dbReference type="Gene3D" id="3.20.20.120">
    <property type="entry name" value="Enolase-like C-terminal domain"/>
    <property type="match status" value="1"/>
</dbReference>
<feature type="binding site" evidence="4">
    <location>
        <position position="206"/>
    </location>
    <ligand>
        <name>Mg(2+)</name>
        <dbReference type="ChEBI" id="CHEBI:18420"/>
    </ligand>
</feature>
<gene>
    <name evidence="4" type="primary">menC</name>
    <name evidence="8" type="ORF">RIF25_08850</name>
</gene>
<dbReference type="EMBL" id="JAVMIP010000007">
    <property type="protein sequence ID" value="MDS3860920.1"/>
    <property type="molecule type" value="Genomic_DNA"/>
</dbReference>
<evidence type="ECO:0000256" key="5">
    <source>
        <dbReference type="NCBIfam" id="TIGR01927"/>
    </source>
</evidence>
<dbReference type="Proteomes" id="UP001268256">
    <property type="component" value="Unassembled WGS sequence"/>
</dbReference>
<dbReference type="InterPro" id="IPR036849">
    <property type="entry name" value="Enolase-like_C_sf"/>
</dbReference>
<evidence type="ECO:0000256" key="2">
    <source>
        <dbReference type="ARBA" id="ARBA00022842"/>
    </source>
</evidence>
<feature type="binding site" evidence="4">
    <location>
        <position position="231"/>
    </location>
    <ligand>
        <name>Mg(2+)</name>
        <dbReference type="ChEBI" id="CHEBI:18420"/>
    </ligand>
</feature>
<dbReference type="SFLD" id="SFLDF00009">
    <property type="entry name" value="o-succinylbenzoate_synthase"/>
    <property type="match status" value="1"/>
</dbReference>
<dbReference type="SFLD" id="SFLDG00180">
    <property type="entry name" value="muconate_cycloisomerase"/>
    <property type="match status" value="1"/>
</dbReference>
<evidence type="ECO:0000256" key="4">
    <source>
        <dbReference type="HAMAP-Rule" id="MF_00470"/>
    </source>
</evidence>
<dbReference type="SFLD" id="SFLDS00001">
    <property type="entry name" value="Enolase"/>
    <property type="match status" value="1"/>
</dbReference>
<name>A0AAE4FU55_9CYAN</name>
<comment type="function">
    <text evidence="4">Converts 2-succinyl-6-hydroxy-2,4-cyclohexadiene-1-carboxylate (SHCHC) to 2-succinylbenzoate (OSB).</text>
</comment>
<evidence type="ECO:0000259" key="7">
    <source>
        <dbReference type="Pfam" id="PF21508"/>
    </source>
</evidence>
<evidence type="ECO:0000256" key="1">
    <source>
        <dbReference type="ARBA" id="ARBA00022723"/>
    </source>
</evidence>
<dbReference type="SUPFAM" id="SSF54826">
    <property type="entry name" value="Enolase N-terminal domain-like"/>
    <property type="match status" value="1"/>
</dbReference>
<dbReference type="Gene3D" id="3.30.390.10">
    <property type="entry name" value="Enolase-like, N-terminal domain"/>
    <property type="match status" value="1"/>
</dbReference>
<dbReference type="PANTHER" id="PTHR48073:SF2">
    <property type="entry name" value="O-SUCCINYLBENZOATE SYNTHASE"/>
    <property type="match status" value="1"/>
</dbReference>
<feature type="domain" description="Enolase C-terminal" evidence="6">
    <location>
        <begin position="131"/>
        <end position="247"/>
    </location>
</feature>
<comment type="caution">
    <text evidence="8">The sequence shown here is derived from an EMBL/GenBank/DDBJ whole genome shotgun (WGS) entry which is preliminary data.</text>
</comment>
<organism evidence="8 9">
    <name type="scientific">Pseudocalidococcus azoricus BACA0444</name>
    <dbReference type="NCBI Taxonomy" id="2918990"/>
    <lineage>
        <taxon>Bacteria</taxon>
        <taxon>Bacillati</taxon>
        <taxon>Cyanobacteriota</taxon>
        <taxon>Cyanophyceae</taxon>
        <taxon>Acaryochloridales</taxon>
        <taxon>Thermosynechococcaceae</taxon>
        <taxon>Pseudocalidococcus</taxon>
        <taxon>Pseudocalidococcus azoricus</taxon>
    </lineage>
</organism>
<evidence type="ECO:0000259" key="6">
    <source>
        <dbReference type="Pfam" id="PF13378"/>
    </source>
</evidence>
<dbReference type="GO" id="GO:0000287">
    <property type="term" value="F:magnesium ion binding"/>
    <property type="evidence" value="ECO:0007669"/>
    <property type="project" value="UniProtKB-UniRule"/>
</dbReference>
<dbReference type="InterPro" id="IPR029065">
    <property type="entry name" value="Enolase_C-like"/>
</dbReference>
<keyword evidence="9" id="KW-1185">Reference proteome</keyword>
<dbReference type="CDD" id="cd03320">
    <property type="entry name" value="OSBS"/>
    <property type="match status" value="1"/>
</dbReference>
<protein>
    <recommendedName>
        <fullName evidence="4 5">o-succinylbenzoate synthase</fullName>
        <shortName evidence="4">OSB synthase</shortName>
        <shortName evidence="4">OSBS</shortName>
        <ecNumber evidence="4 5">4.2.1.113</ecNumber>
    </recommendedName>
    <alternativeName>
        <fullName evidence="4">4-(2'-carboxyphenyl)-4-oxybutyric acid synthase</fullName>
    </alternativeName>
    <alternativeName>
        <fullName evidence="4">o-succinylbenzoic acid synthase</fullName>
    </alternativeName>
</protein>
<dbReference type="InterPro" id="IPR010196">
    <property type="entry name" value="OSB_synthase_MenC1"/>
</dbReference>
<evidence type="ECO:0000313" key="9">
    <source>
        <dbReference type="Proteomes" id="UP001268256"/>
    </source>
</evidence>
<feature type="active site" description="Proton donor" evidence="4">
    <location>
        <position position="138"/>
    </location>
</feature>
<keyword evidence="3 4" id="KW-0456">Lyase</keyword>
<keyword evidence="2 4" id="KW-0460">Magnesium</keyword>
<reference evidence="9" key="1">
    <citation type="submission" date="2023-07" db="EMBL/GenBank/DDBJ databases">
        <authorList>
            <person name="Luz R."/>
            <person name="Cordeiro R."/>
            <person name="Fonseca A."/>
            <person name="Goncalves V."/>
        </authorList>
    </citation>
    <scope>NUCLEOTIDE SEQUENCE [LARGE SCALE GENOMIC DNA]</scope>
    <source>
        <strain evidence="9">BACA0444</strain>
    </source>
</reference>
<dbReference type="NCBIfam" id="TIGR01927">
    <property type="entry name" value="menC_gam_Gplu"/>
    <property type="match status" value="1"/>
</dbReference>
<dbReference type="GO" id="GO:0042372">
    <property type="term" value="P:phylloquinone biosynthetic process"/>
    <property type="evidence" value="ECO:0007669"/>
    <property type="project" value="UniProtKB-UniRule"/>
</dbReference>
<dbReference type="RefSeq" id="WP_322878180.1">
    <property type="nucleotide sequence ID" value="NZ_JAVMIP010000007.1"/>
</dbReference>
<dbReference type="InterPro" id="IPR041338">
    <property type="entry name" value="OSBS_N"/>
</dbReference>
<feature type="active site" description="Proton acceptor" evidence="4">
    <location>
        <position position="255"/>
    </location>
</feature>
<dbReference type="EC" id="4.2.1.113" evidence="4 5"/>
<evidence type="ECO:0000256" key="3">
    <source>
        <dbReference type="ARBA" id="ARBA00023239"/>
    </source>
</evidence>
<dbReference type="GO" id="GO:0009234">
    <property type="term" value="P:menaquinone biosynthetic process"/>
    <property type="evidence" value="ECO:0007669"/>
    <property type="project" value="UniProtKB-UniRule"/>
</dbReference>
<feature type="domain" description="OSBS enolase-like N-terminal" evidence="7">
    <location>
        <begin position="7"/>
        <end position="96"/>
    </location>
</feature>